<dbReference type="PANTHER" id="PTHR46601">
    <property type="entry name" value="ULP_PROTEASE DOMAIN-CONTAINING PROTEIN"/>
    <property type="match status" value="1"/>
</dbReference>
<organism evidence="1 3">
    <name type="scientific">Rotaria socialis</name>
    <dbReference type="NCBI Taxonomy" id="392032"/>
    <lineage>
        <taxon>Eukaryota</taxon>
        <taxon>Metazoa</taxon>
        <taxon>Spiralia</taxon>
        <taxon>Gnathifera</taxon>
        <taxon>Rotifera</taxon>
        <taxon>Eurotatoria</taxon>
        <taxon>Bdelloidea</taxon>
        <taxon>Philodinida</taxon>
        <taxon>Philodinidae</taxon>
        <taxon>Rotaria</taxon>
    </lineage>
</organism>
<protein>
    <submittedName>
        <fullName evidence="1">Uncharacterized protein</fullName>
    </submittedName>
</protein>
<sequence>MLNLAFHQQDFAVKAAWTFTSSGHGKSPCDGLGAVVKSAARTNLLKQGPEAAFCSAKDFYQFTLEKTSRIFRSTKPGLHSQTSNSAIDYIENDSTDEETDLTISRPTRSMEVKWLDKEEVEETFRNVLKTRWTKLATKGESNEAYFICNFNLNQKCSNVTEKIRQWKLSPAVTFHFDNNFDNGAYYYYNTQSNMNYEHTIIYIGENLTIPIHSIPGVSTLSTGPVAFANGINYIDRERIMKCCRQDGLILQLSKPLTMIDLLINDWANY</sequence>
<reference evidence="1" key="1">
    <citation type="submission" date="2021-02" db="EMBL/GenBank/DDBJ databases">
        <authorList>
            <person name="Nowell W R."/>
        </authorList>
    </citation>
    <scope>NUCLEOTIDE SEQUENCE</scope>
</reference>
<dbReference type="PANTHER" id="PTHR46601:SF1">
    <property type="entry name" value="ADF-H DOMAIN-CONTAINING PROTEIN"/>
    <property type="match status" value="1"/>
</dbReference>
<evidence type="ECO:0000313" key="2">
    <source>
        <dbReference type="EMBL" id="CAF4576070.1"/>
    </source>
</evidence>
<comment type="caution">
    <text evidence="1">The sequence shown here is derived from an EMBL/GenBank/DDBJ whole genome shotgun (WGS) entry which is preliminary data.</text>
</comment>
<accession>A0A818GH30</accession>
<dbReference type="Proteomes" id="UP000663862">
    <property type="component" value="Unassembled WGS sequence"/>
</dbReference>
<dbReference type="EMBL" id="CAJNYU010001981">
    <property type="protein sequence ID" value="CAF3489698.1"/>
    <property type="molecule type" value="Genomic_DNA"/>
</dbReference>
<gene>
    <name evidence="1" type="ORF">FME351_LOCUS16071</name>
    <name evidence="2" type="ORF">TSG867_LOCUS26277</name>
</gene>
<evidence type="ECO:0000313" key="3">
    <source>
        <dbReference type="Proteomes" id="UP000663869"/>
    </source>
</evidence>
<evidence type="ECO:0000313" key="1">
    <source>
        <dbReference type="EMBL" id="CAF3489698.1"/>
    </source>
</evidence>
<dbReference type="AlphaFoldDB" id="A0A818GH30"/>
<dbReference type="Proteomes" id="UP000663869">
    <property type="component" value="Unassembled WGS sequence"/>
</dbReference>
<name>A0A818GH30_9BILA</name>
<proteinExistence type="predicted"/>
<dbReference type="EMBL" id="CAJOBQ010002733">
    <property type="protein sequence ID" value="CAF4576070.1"/>
    <property type="molecule type" value="Genomic_DNA"/>
</dbReference>